<proteinExistence type="predicted"/>
<evidence type="ECO:0000313" key="2">
    <source>
        <dbReference type="EMBL" id="MDQ0021714.1"/>
    </source>
</evidence>
<evidence type="ECO:0000256" key="1">
    <source>
        <dbReference type="SAM" id="MobiDB-lite"/>
    </source>
</evidence>
<reference evidence="2 3" key="1">
    <citation type="submission" date="2023-07" db="EMBL/GenBank/DDBJ databases">
        <title>Sorghum-associated microbial communities from plants grown in Nebraska, USA.</title>
        <authorList>
            <person name="Schachtman D."/>
        </authorList>
    </citation>
    <scope>NUCLEOTIDE SEQUENCE [LARGE SCALE GENOMIC DNA]</scope>
    <source>
        <strain evidence="2 3">CC49</strain>
    </source>
</reference>
<feature type="region of interest" description="Disordered" evidence="1">
    <location>
        <begin position="48"/>
        <end position="69"/>
    </location>
</feature>
<accession>A0ABT9TDY4</accession>
<evidence type="ECO:0000313" key="3">
    <source>
        <dbReference type="Proteomes" id="UP001244623"/>
    </source>
</evidence>
<dbReference type="EMBL" id="JAUSSJ010000009">
    <property type="protein sequence ID" value="MDQ0021714.1"/>
    <property type="molecule type" value="Genomic_DNA"/>
</dbReference>
<name>A0ABT9TDY4_9GAMM</name>
<comment type="caution">
    <text evidence="2">The sequence shown here is derived from an EMBL/GenBank/DDBJ whole genome shotgun (WGS) entry which is preliminary data.</text>
</comment>
<sequence>MKHNPLPGRNTGRRCNTLCPNGDKAVRQREAAFFTDVLQSSIIAAAAPLNTSPPPRPHRTRSCDRDNGSAFLMVPAIP</sequence>
<organism evidence="2 3">
    <name type="scientific">[Curtobacterium] plantarum</name>
    <dbReference type="NCBI Taxonomy" id="221276"/>
    <lineage>
        <taxon>Bacteria</taxon>
        <taxon>Pseudomonadati</taxon>
        <taxon>Pseudomonadota</taxon>
        <taxon>Gammaproteobacteria</taxon>
        <taxon>Enterobacterales</taxon>
        <taxon>Erwiniaceae</taxon>
        <taxon>Pantoea</taxon>
    </lineage>
</organism>
<dbReference type="Proteomes" id="UP001244623">
    <property type="component" value="Unassembled WGS sequence"/>
</dbReference>
<gene>
    <name evidence="2" type="ORF">J2X94_003900</name>
</gene>
<protein>
    <submittedName>
        <fullName evidence="2">Uncharacterized protein</fullName>
    </submittedName>
</protein>
<keyword evidence="3" id="KW-1185">Reference proteome</keyword>